<dbReference type="PANTHER" id="PTHR13950">
    <property type="entry name" value="RABCONNECTIN-RELATED"/>
    <property type="match status" value="1"/>
</dbReference>
<evidence type="ECO:0000313" key="2">
    <source>
        <dbReference type="Proteomes" id="UP000784294"/>
    </source>
</evidence>
<gene>
    <name evidence="1" type="ORF">PXEA_LOCUS25700</name>
</gene>
<evidence type="ECO:0000313" key="1">
    <source>
        <dbReference type="EMBL" id="VEL32260.1"/>
    </source>
</evidence>
<protein>
    <submittedName>
        <fullName evidence="1">Uncharacterized protein</fullName>
    </submittedName>
</protein>
<dbReference type="GO" id="GO:0043291">
    <property type="term" value="C:RAVE complex"/>
    <property type="evidence" value="ECO:0007669"/>
    <property type="project" value="TreeGrafter"/>
</dbReference>
<dbReference type="PANTHER" id="PTHR13950:SF9">
    <property type="entry name" value="RABCONNECTIN-3A"/>
    <property type="match status" value="1"/>
</dbReference>
<dbReference type="EMBL" id="CAAALY010132184">
    <property type="protein sequence ID" value="VEL32260.1"/>
    <property type="molecule type" value="Genomic_DNA"/>
</dbReference>
<proteinExistence type="predicted"/>
<dbReference type="OrthoDB" id="342131at2759"/>
<comment type="caution">
    <text evidence="1">The sequence shown here is derived from an EMBL/GenBank/DDBJ whole genome shotgun (WGS) entry which is preliminary data.</text>
</comment>
<name>A0A448XAI7_9PLAT</name>
<dbReference type="Proteomes" id="UP000784294">
    <property type="component" value="Unassembled WGS sequence"/>
</dbReference>
<reference evidence="1" key="1">
    <citation type="submission" date="2018-11" db="EMBL/GenBank/DDBJ databases">
        <authorList>
            <consortium name="Pathogen Informatics"/>
        </authorList>
    </citation>
    <scope>NUCLEOTIDE SEQUENCE</scope>
</reference>
<dbReference type="InterPro" id="IPR052208">
    <property type="entry name" value="DmX-like/RAVE_component"/>
</dbReference>
<keyword evidence="2" id="KW-1185">Reference proteome</keyword>
<accession>A0A448XAI7</accession>
<dbReference type="GO" id="GO:0007035">
    <property type="term" value="P:vacuolar acidification"/>
    <property type="evidence" value="ECO:0007669"/>
    <property type="project" value="TreeGrafter"/>
</dbReference>
<sequence length="149" mass="16522">MSSGGAAPGPDEFFSLSPTPFSYSSPPSSAFAHVYPSVFKFYTFLRSHPLVLRQQRVMMEREAAAGLEPAVSNLRLACLERRLYFRTAYHYSAMGCPALALDVLSRLPARLPKISRSAALRTPNFNPRSLSVASESKIEDTKSFKSLSW</sequence>
<dbReference type="AlphaFoldDB" id="A0A448XAI7"/>
<organism evidence="1 2">
    <name type="scientific">Protopolystoma xenopodis</name>
    <dbReference type="NCBI Taxonomy" id="117903"/>
    <lineage>
        <taxon>Eukaryota</taxon>
        <taxon>Metazoa</taxon>
        <taxon>Spiralia</taxon>
        <taxon>Lophotrochozoa</taxon>
        <taxon>Platyhelminthes</taxon>
        <taxon>Monogenea</taxon>
        <taxon>Polyopisthocotylea</taxon>
        <taxon>Polystomatidea</taxon>
        <taxon>Polystomatidae</taxon>
        <taxon>Protopolystoma</taxon>
    </lineage>
</organism>